<dbReference type="InterPro" id="IPR049215">
    <property type="entry name" value="DUF6809"/>
</dbReference>
<dbReference type="Proteomes" id="UP001210809">
    <property type="component" value="Unassembled WGS sequence"/>
</dbReference>
<dbReference type="EMBL" id="JAQLXW010000006">
    <property type="protein sequence ID" value="MDB8003588.1"/>
    <property type="molecule type" value="Genomic_DNA"/>
</dbReference>
<sequence length="91" mass="10478">MTTLEDLYYGNIVPHEHSFKRGSAYSEVLSYVIRHQDSLIPTLTVQQKEIFEKLKDCEAELHGMNEREAFISGFKLAARIMTEVLCKPSED</sequence>
<name>A0AAW6D434_9FIRM</name>
<comment type="caution">
    <text evidence="1">The sequence shown here is derived from an EMBL/GenBank/DDBJ whole genome shotgun (WGS) entry which is preliminary data.</text>
</comment>
<evidence type="ECO:0000313" key="2">
    <source>
        <dbReference type="Proteomes" id="UP001210809"/>
    </source>
</evidence>
<proteinExistence type="predicted"/>
<dbReference type="Pfam" id="PF20648">
    <property type="entry name" value="DUF6809"/>
    <property type="match status" value="1"/>
</dbReference>
<dbReference type="AlphaFoldDB" id="A0AAW6D434"/>
<organism evidence="1 2">
    <name type="scientific">[Eubacterium] siraeum</name>
    <dbReference type="NCBI Taxonomy" id="39492"/>
    <lineage>
        <taxon>Bacteria</taxon>
        <taxon>Bacillati</taxon>
        <taxon>Bacillota</taxon>
        <taxon>Clostridia</taxon>
        <taxon>Eubacteriales</taxon>
        <taxon>Oscillospiraceae</taxon>
        <taxon>Oscillospiraceae incertae sedis</taxon>
    </lineage>
</organism>
<evidence type="ECO:0000313" key="1">
    <source>
        <dbReference type="EMBL" id="MDB8003588.1"/>
    </source>
</evidence>
<protein>
    <submittedName>
        <fullName evidence="1">Uncharacterized protein</fullName>
    </submittedName>
</protein>
<reference evidence="1" key="1">
    <citation type="submission" date="2023-01" db="EMBL/GenBank/DDBJ databases">
        <title>Human gut microbiome strain richness.</title>
        <authorList>
            <person name="Chen-Liaw A."/>
        </authorList>
    </citation>
    <scope>NUCLEOTIDE SEQUENCE</scope>
    <source>
        <strain evidence="1">1001283st1_G1_1001283B150217_161031</strain>
    </source>
</reference>
<accession>A0AAW6D434</accession>
<gene>
    <name evidence="1" type="ORF">PNE09_05835</name>
</gene>